<sequence length="124" mass="13835">SLLLTLLGNHILSDSDLIHFHTDLLHDQDFTTPSSKRILLKTNGSVSSSVDEPSISENKTDICSPDNNTLDTSEDHQQTSPVHFSTQSRSNGAHYSINSTVDQLIPRLVDYIKKQNIDNDIDFN</sequence>
<feature type="compositionally biased region" description="Polar residues" evidence="1">
    <location>
        <begin position="78"/>
        <end position="94"/>
    </location>
</feature>
<dbReference type="EMBL" id="CAJOAZ010027835">
    <property type="protein sequence ID" value="CAF4412598.1"/>
    <property type="molecule type" value="Genomic_DNA"/>
</dbReference>
<accession>A0A820PZH3</accession>
<dbReference type="AlphaFoldDB" id="A0A820PZH3"/>
<gene>
    <name evidence="2" type="ORF">OXD698_LOCUS52129</name>
</gene>
<feature type="non-terminal residue" evidence="2">
    <location>
        <position position="1"/>
    </location>
</feature>
<feature type="region of interest" description="Disordered" evidence="1">
    <location>
        <begin position="43"/>
        <end position="94"/>
    </location>
</feature>
<reference evidence="2" key="1">
    <citation type="submission" date="2021-02" db="EMBL/GenBank/DDBJ databases">
        <authorList>
            <person name="Nowell W R."/>
        </authorList>
    </citation>
    <scope>NUCLEOTIDE SEQUENCE</scope>
</reference>
<evidence type="ECO:0000313" key="2">
    <source>
        <dbReference type="EMBL" id="CAF4412598.1"/>
    </source>
</evidence>
<evidence type="ECO:0000313" key="3">
    <source>
        <dbReference type="Proteomes" id="UP000663844"/>
    </source>
</evidence>
<evidence type="ECO:0000256" key="1">
    <source>
        <dbReference type="SAM" id="MobiDB-lite"/>
    </source>
</evidence>
<comment type="caution">
    <text evidence="2">The sequence shown here is derived from an EMBL/GenBank/DDBJ whole genome shotgun (WGS) entry which is preliminary data.</text>
</comment>
<feature type="compositionally biased region" description="Low complexity" evidence="1">
    <location>
        <begin position="45"/>
        <end position="57"/>
    </location>
</feature>
<proteinExistence type="predicted"/>
<organism evidence="2 3">
    <name type="scientific">Adineta steineri</name>
    <dbReference type="NCBI Taxonomy" id="433720"/>
    <lineage>
        <taxon>Eukaryota</taxon>
        <taxon>Metazoa</taxon>
        <taxon>Spiralia</taxon>
        <taxon>Gnathifera</taxon>
        <taxon>Rotifera</taxon>
        <taxon>Eurotatoria</taxon>
        <taxon>Bdelloidea</taxon>
        <taxon>Adinetida</taxon>
        <taxon>Adinetidae</taxon>
        <taxon>Adineta</taxon>
    </lineage>
</organism>
<name>A0A820PZH3_9BILA</name>
<dbReference type="Proteomes" id="UP000663844">
    <property type="component" value="Unassembled WGS sequence"/>
</dbReference>
<protein>
    <submittedName>
        <fullName evidence="2">Uncharacterized protein</fullName>
    </submittedName>
</protein>
<feature type="non-terminal residue" evidence="2">
    <location>
        <position position="124"/>
    </location>
</feature>